<keyword evidence="4" id="KW-1185">Reference proteome</keyword>
<dbReference type="RefSeq" id="WP_148896303.1">
    <property type="nucleotide sequence ID" value="NZ_VNIB01000009.1"/>
</dbReference>
<dbReference type="AlphaFoldDB" id="A0A5D3WGR1"/>
<accession>A0A5D3WGR1</accession>
<comment type="similarity">
    <text evidence="1">Belongs to the bactofilin family.</text>
</comment>
<comment type="caution">
    <text evidence="3">The sequence shown here is derived from an EMBL/GenBank/DDBJ whole genome shotgun (WGS) entry which is preliminary data.</text>
</comment>
<name>A0A5D3WGR1_9BACT</name>
<protein>
    <submittedName>
        <fullName evidence="3">Cytoskeletal protein CcmA (Bactofilin family)</fullName>
    </submittedName>
</protein>
<dbReference type="PANTHER" id="PTHR35024">
    <property type="entry name" value="HYPOTHETICAL CYTOSOLIC PROTEIN"/>
    <property type="match status" value="1"/>
</dbReference>
<gene>
    <name evidence="3" type="ORF">EDC39_10961</name>
</gene>
<proteinExistence type="inferred from homology"/>
<sequence>MRREKRGTTGMKKDHPVEKGDIKAFLGPGSCFEGKLQFDEIVRLDGRFKGEIASRDTLIAGREADIEAEVTVGTLVLSGRFKGNIRASVKVDLRAPARVEGNIETPVLVVEEGVLLNSTLQMGERAGQDPEKSE</sequence>
<evidence type="ECO:0000256" key="1">
    <source>
        <dbReference type="ARBA" id="ARBA00044755"/>
    </source>
</evidence>
<evidence type="ECO:0000313" key="3">
    <source>
        <dbReference type="EMBL" id="TYO97658.1"/>
    </source>
</evidence>
<reference evidence="3 4" key="1">
    <citation type="submission" date="2019-07" db="EMBL/GenBank/DDBJ databases">
        <title>Genomic Encyclopedia of Type Strains, Phase IV (KMG-IV): sequencing the most valuable type-strain genomes for metagenomic binning, comparative biology and taxonomic classification.</title>
        <authorList>
            <person name="Goeker M."/>
        </authorList>
    </citation>
    <scope>NUCLEOTIDE SEQUENCE [LARGE SCALE GENOMIC DNA]</scope>
    <source>
        <strain evidence="3 4">SS015</strain>
    </source>
</reference>
<organism evidence="3 4">
    <name type="scientific">Geothermobacter ehrlichii</name>
    <dbReference type="NCBI Taxonomy" id="213224"/>
    <lineage>
        <taxon>Bacteria</taxon>
        <taxon>Pseudomonadati</taxon>
        <taxon>Thermodesulfobacteriota</taxon>
        <taxon>Desulfuromonadia</taxon>
        <taxon>Desulfuromonadales</taxon>
        <taxon>Geothermobacteraceae</taxon>
        <taxon>Geothermobacter</taxon>
    </lineage>
</organism>
<evidence type="ECO:0000256" key="2">
    <source>
        <dbReference type="SAM" id="MobiDB-lite"/>
    </source>
</evidence>
<dbReference type="InterPro" id="IPR007607">
    <property type="entry name" value="BacA/B"/>
</dbReference>
<feature type="region of interest" description="Disordered" evidence="2">
    <location>
        <begin position="1"/>
        <end position="21"/>
    </location>
</feature>
<evidence type="ECO:0000313" key="4">
    <source>
        <dbReference type="Proteomes" id="UP000324159"/>
    </source>
</evidence>
<dbReference type="OrthoDB" id="9789407at2"/>
<dbReference type="Proteomes" id="UP000324159">
    <property type="component" value="Unassembled WGS sequence"/>
</dbReference>
<dbReference type="PANTHER" id="PTHR35024:SF4">
    <property type="entry name" value="POLYMER-FORMING CYTOSKELETAL PROTEIN"/>
    <property type="match status" value="1"/>
</dbReference>
<dbReference type="Pfam" id="PF04519">
    <property type="entry name" value="Bactofilin"/>
    <property type="match status" value="1"/>
</dbReference>
<dbReference type="EMBL" id="VNIB01000009">
    <property type="protein sequence ID" value="TYO97658.1"/>
    <property type="molecule type" value="Genomic_DNA"/>
</dbReference>